<protein>
    <submittedName>
        <fullName evidence="7">Polysaccharide biosynthesis protein</fullName>
    </submittedName>
</protein>
<evidence type="ECO:0000256" key="2">
    <source>
        <dbReference type="ARBA" id="ARBA00022475"/>
    </source>
</evidence>
<keyword evidence="4 6" id="KW-1133">Transmembrane helix</keyword>
<feature type="transmembrane region" description="Helical" evidence="6">
    <location>
        <begin position="144"/>
        <end position="167"/>
    </location>
</feature>
<dbReference type="EMBL" id="JABAGD010000012">
    <property type="protein sequence ID" value="NMF04834.1"/>
    <property type="molecule type" value="Genomic_DNA"/>
</dbReference>
<feature type="transmembrane region" description="Helical" evidence="6">
    <location>
        <begin position="78"/>
        <end position="100"/>
    </location>
</feature>
<sequence>MNLIKKFVEFAIGNGIVLILGFISTPLITRIINPNEMGKYSMFDTITNLLILLASLGIDQSYVRYYYDEGKFNRGKLLRKCIGIAIIVSIAIATIVLILYKPISIYIVEEKSLLIVVLLIINLLVGIFARFSMLQIRMRQRGKLYSFLSILLKASYLLLVPLFFFIYDNNYKTIVMAIIISNIIVSITAIFMEREEWFKFKTSKELKTSASEILRYGVPLLFSASVIWIFQSIDRMSIKYFCGAFELGLYSGAMSIIALLNAVQVAFTTFWVPVAYERYSINPENKEFFSKVNKIISVVMLLMAIGLIATKDIIVLLLGEKYRQAAFIFPYLVFMPMMYTISETTVLGINFKKKTKNHIYIATISAVFNIICNFLLVPKYGAIGAAVSTGLAYIVFFATRTFISNLYYKVNYNIGRFSICTIITYILATYSSFHKFNIVILVLTIISVSVIGILYRDIFTECLNLLKSKFKEKAKREFTSKL</sequence>
<dbReference type="Proteomes" id="UP000587880">
    <property type="component" value="Unassembled WGS sequence"/>
</dbReference>
<feature type="transmembrane region" description="Helical" evidence="6">
    <location>
        <begin position="213"/>
        <end position="233"/>
    </location>
</feature>
<comment type="caution">
    <text evidence="7">The sequence shown here is derived from an EMBL/GenBank/DDBJ whole genome shotgun (WGS) entry which is preliminary data.</text>
</comment>
<evidence type="ECO:0000256" key="1">
    <source>
        <dbReference type="ARBA" id="ARBA00004651"/>
    </source>
</evidence>
<dbReference type="Pfam" id="PF01943">
    <property type="entry name" value="Polysacc_synt"/>
    <property type="match status" value="1"/>
</dbReference>
<keyword evidence="3 6" id="KW-0812">Transmembrane</keyword>
<gene>
    <name evidence="7" type="ORF">HF849_08705</name>
</gene>
<feature type="transmembrane region" description="Helical" evidence="6">
    <location>
        <begin position="410"/>
        <end position="430"/>
    </location>
</feature>
<dbReference type="InterPro" id="IPR050833">
    <property type="entry name" value="Poly_Biosynth_Transport"/>
</dbReference>
<feature type="transmembrane region" description="Helical" evidence="6">
    <location>
        <begin position="359"/>
        <end position="376"/>
    </location>
</feature>
<proteinExistence type="predicted"/>
<organism evidence="7 8">
    <name type="scientific">Clostridium beijerinckii</name>
    <name type="common">Clostridium MP</name>
    <dbReference type="NCBI Taxonomy" id="1520"/>
    <lineage>
        <taxon>Bacteria</taxon>
        <taxon>Bacillati</taxon>
        <taxon>Bacillota</taxon>
        <taxon>Clostridia</taxon>
        <taxon>Eubacteriales</taxon>
        <taxon>Clostridiaceae</taxon>
        <taxon>Clostridium</taxon>
    </lineage>
</organism>
<feature type="transmembrane region" description="Helical" evidence="6">
    <location>
        <begin position="325"/>
        <end position="347"/>
    </location>
</feature>
<reference evidence="7 8" key="1">
    <citation type="submission" date="2020-04" db="EMBL/GenBank/DDBJ databases">
        <authorList>
            <person name="Hitch T.C.A."/>
            <person name="Wylensek D."/>
            <person name="Clavel T."/>
        </authorList>
    </citation>
    <scope>NUCLEOTIDE SEQUENCE [LARGE SCALE GENOMIC DNA]</scope>
    <source>
        <strain evidence="7 8">WB01_NA02</strain>
    </source>
</reference>
<evidence type="ECO:0000313" key="8">
    <source>
        <dbReference type="Proteomes" id="UP000587880"/>
    </source>
</evidence>
<keyword evidence="2" id="KW-1003">Cell membrane</keyword>
<dbReference type="RefSeq" id="WP_168981725.1">
    <property type="nucleotide sequence ID" value="NZ_JABAGD010000012.1"/>
</dbReference>
<evidence type="ECO:0000256" key="4">
    <source>
        <dbReference type="ARBA" id="ARBA00022989"/>
    </source>
</evidence>
<keyword evidence="5 6" id="KW-0472">Membrane</keyword>
<feature type="transmembrane region" description="Helical" evidence="6">
    <location>
        <begin position="436"/>
        <end position="455"/>
    </location>
</feature>
<comment type="subcellular location">
    <subcellularLocation>
        <location evidence="1">Cell membrane</location>
        <topology evidence="1">Multi-pass membrane protein</topology>
    </subcellularLocation>
</comment>
<dbReference type="AlphaFoldDB" id="A0A7X9XP01"/>
<dbReference type="GO" id="GO:0005886">
    <property type="term" value="C:plasma membrane"/>
    <property type="evidence" value="ECO:0007669"/>
    <property type="project" value="UniProtKB-SubCell"/>
</dbReference>
<name>A0A7X9XP01_CLOBE</name>
<dbReference type="PANTHER" id="PTHR30250:SF11">
    <property type="entry name" value="O-ANTIGEN TRANSPORTER-RELATED"/>
    <property type="match status" value="1"/>
</dbReference>
<dbReference type="PANTHER" id="PTHR30250">
    <property type="entry name" value="PST FAMILY PREDICTED COLANIC ACID TRANSPORTER"/>
    <property type="match status" value="1"/>
</dbReference>
<evidence type="ECO:0000256" key="3">
    <source>
        <dbReference type="ARBA" id="ARBA00022692"/>
    </source>
</evidence>
<feature type="transmembrane region" description="Helical" evidence="6">
    <location>
        <begin position="295"/>
        <end position="319"/>
    </location>
</feature>
<accession>A0A7X9XP01</accession>
<evidence type="ECO:0000256" key="5">
    <source>
        <dbReference type="ARBA" id="ARBA00023136"/>
    </source>
</evidence>
<evidence type="ECO:0000256" key="6">
    <source>
        <dbReference type="SAM" id="Phobius"/>
    </source>
</evidence>
<evidence type="ECO:0000313" key="7">
    <source>
        <dbReference type="EMBL" id="NMF04834.1"/>
    </source>
</evidence>
<feature type="transmembrane region" description="Helical" evidence="6">
    <location>
        <begin position="7"/>
        <end position="28"/>
    </location>
</feature>
<feature type="transmembrane region" description="Helical" evidence="6">
    <location>
        <begin position="173"/>
        <end position="192"/>
    </location>
</feature>
<feature type="transmembrane region" description="Helical" evidence="6">
    <location>
        <begin position="382"/>
        <end position="403"/>
    </location>
</feature>
<feature type="transmembrane region" description="Helical" evidence="6">
    <location>
        <begin position="253"/>
        <end position="274"/>
    </location>
</feature>
<feature type="transmembrane region" description="Helical" evidence="6">
    <location>
        <begin position="112"/>
        <end position="132"/>
    </location>
</feature>
<dbReference type="InterPro" id="IPR002797">
    <property type="entry name" value="Polysacc_synth"/>
</dbReference>